<sequence length="291" mass="32030">MNAATASKDTASASKDTTSASTPLTGIWTTPTTDSATASTGAVSAAAGSENASMTISTNDVLAPMVMTSAPTTSMVNAGGPTGLNKPATGSVALVPAPPVYDDVDVWPPWVVAAMDRMDNEKNMNYGGYFKRAVDWWIVFERSHGWVTSTKGLPTDNRPAEVANWLRIDRRNLNKLPAIANEEQYAVQWQQWWRTLQPDWRSVDNEDRLEQIGEGDWGHLDHPGKNGVLMALLSLMWWRDIATSKTLTDWYHAAKDLAWTIWQMSLANGRKHSLEDEAGGSDKPSKRARRQ</sequence>
<reference evidence="2" key="1">
    <citation type="submission" date="2022-11" db="EMBL/GenBank/DDBJ databases">
        <title>Genome Sequence of Cubamyces cubensis.</title>
        <authorList>
            <person name="Buettner E."/>
        </authorList>
    </citation>
    <scope>NUCLEOTIDE SEQUENCE</scope>
    <source>
        <strain evidence="2">MPL-01</strain>
    </source>
</reference>
<evidence type="ECO:0000313" key="3">
    <source>
        <dbReference type="Proteomes" id="UP001215151"/>
    </source>
</evidence>
<gene>
    <name evidence="2" type="ORF">ONZ51_g3763</name>
</gene>
<dbReference type="AlphaFoldDB" id="A0AAD7XD66"/>
<protein>
    <submittedName>
        <fullName evidence="2">Uncharacterized protein</fullName>
    </submittedName>
</protein>
<feature type="region of interest" description="Disordered" evidence="1">
    <location>
        <begin position="1"/>
        <end position="37"/>
    </location>
</feature>
<evidence type="ECO:0000256" key="1">
    <source>
        <dbReference type="SAM" id="MobiDB-lite"/>
    </source>
</evidence>
<organism evidence="2 3">
    <name type="scientific">Trametes cubensis</name>
    <dbReference type="NCBI Taxonomy" id="1111947"/>
    <lineage>
        <taxon>Eukaryota</taxon>
        <taxon>Fungi</taxon>
        <taxon>Dikarya</taxon>
        <taxon>Basidiomycota</taxon>
        <taxon>Agaricomycotina</taxon>
        <taxon>Agaricomycetes</taxon>
        <taxon>Polyporales</taxon>
        <taxon>Polyporaceae</taxon>
        <taxon>Trametes</taxon>
    </lineage>
</organism>
<comment type="caution">
    <text evidence="2">The sequence shown here is derived from an EMBL/GenBank/DDBJ whole genome shotgun (WGS) entry which is preliminary data.</text>
</comment>
<dbReference type="EMBL" id="JAPEVG010000068">
    <property type="protein sequence ID" value="KAJ8488099.1"/>
    <property type="molecule type" value="Genomic_DNA"/>
</dbReference>
<dbReference type="Proteomes" id="UP001215151">
    <property type="component" value="Unassembled WGS sequence"/>
</dbReference>
<proteinExistence type="predicted"/>
<accession>A0AAD7XD66</accession>
<keyword evidence="3" id="KW-1185">Reference proteome</keyword>
<name>A0AAD7XD66_9APHY</name>
<evidence type="ECO:0000313" key="2">
    <source>
        <dbReference type="EMBL" id="KAJ8488099.1"/>
    </source>
</evidence>